<reference evidence="7" key="1">
    <citation type="submission" date="2023-03" db="EMBL/GenBank/DDBJ databases">
        <authorList>
            <person name="Steffen K."/>
            <person name="Cardenas P."/>
        </authorList>
    </citation>
    <scope>NUCLEOTIDE SEQUENCE</scope>
</reference>
<dbReference type="GO" id="GO:0006508">
    <property type="term" value="P:proteolysis"/>
    <property type="evidence" value="ECO:0007669"/>
    <property type="project" value="TreeGrafter"/>
</dbReference>
<dbReference type="InterPro" id="IPR000994">
    <property type="entry name" value="Pept_M24"/>
</dbReference>
<dbReference type="Gene3D" id="3.90.230.10">
    <property type="entry name" value="Creatinase/methionine aminopeptidase superfamily"/>
    <property type="match status" value="1"/>
</dbReference>
<dbReference type="Pfam" id="PF00557">
    <property type="entry name" value="Peptidase_M24"/>
    <property type="match status" value="1"/>
</dbReference>
<evidence type="ECO:0000256" key="1">
    <source>
        <dbReference type="ARBA" id="ARBA00001936"/>
    </source>
</evidence>
<dbReference type="AlphaFoldDB" id="A0AA35WIS4"/>
<dbReference type="SUPFAM" id="SSF55920">
    <property type="entry name" value="Creatinase/aminopeptidase"/>
    <property type="match status" value="1"/>
</dbReference>
<accession>A0AA35WIS4</accession>
<evidence type="ECO:0000256" key="2">
    <source>
        <dbReference type="ARBA" id="ARBA00008766"/>
    </source>
</evidence>
<gene>
    <name evidence="7" type="ORF">GBAR_LOCUS12917</name>
</gene>
<comment type="cofactor">
    <cofactor evidence="1">
        <name>Mn(2+)</name>
        <dbReference type="ChEBI" id="CHEBI:29035"/>
    </cofactor>
</comment>
<protein>
    <submittedName>
        <fullName evidence="7">Xaa-Pro aminopeptidase</fullName>
    </submittedName>
</protein>
<keyword evidence="7" id="KW-0031">Aminopeptidase</keyword>
<dbReference type="InterPro" id="IPR036005">
    <property type="entry name" value="Creatinase/aminopeptidase-like"/>
</dbReference>
<name>A0AA35WIS4_GEOBA</name>
<dbReference type="SUPFAM" id="SSF53092">
    <property type="entry name" value="Creatinase/prolidase N-terminal domain"/>
    <property type="match status" value="1"/>
</dbReference>
<keyword evidence="3" id="KW-0479">Metal-binding</keyword>
<dbReference type="InterPro" id="IPR052433">
    <property type="entry name" value="X-Pro_dipept-like"/>
</dbReference>
<dbReference type="FunFam" id="3.90.230.10:FF:000002">
    <property type="entry name" value="Xaa-Pro aminopeptidase 3"/>
    <property type="match status" value="1"/>
</dbReference>
<dbReference type="PANTHER" id="PTHR43226:SF4">
    <property type="entry name" value="XAA-PRO AMINOPEPTIDASE 3"/>
    <property type="match status" value="1"/>
</dbReference>
<dbReference type="GO" id="GO:0070006">
    <property type="term" value="F:metalloaminopeptidase activity"/>
    <property type="evidence" value="ECO:0007669"/>
    <property type="project" value="InterPro"/>
</dbReference>
<dbReference type="EMBL" id="CASHTH010001921">
    <property type="protein sequence ID" value="CAI8021924.1"/>
    <property type="molecule type" value="Genomic_DNA"/>
</dbReference>
<keyword evidence="4" id="KW-0378">Hydrolase</keyword>
<dbReference type="GO" id="GO:0030145">
    <property type="term" value="F:manganese ion binding"/>
    <property type="evidence" value="ECO:0007669"/>
    <property type="project" value="InterPro"/>
</dbReference>
<dbReference type="CDD" id="cd01087">
    <property type="entry name" value="Prolidase"/>
    <property type="match status" value="1"/>
</dbReference>
<evidence type="ECO:0000259" key="6">
    <source>
        <dbReference type="SMART" id="SM01011"/>
    </source>
</evidence>
<dbReference type="Gene3D" id="3.40.350.10">
    <property type="entry name" value="Creatinase/prolidase N-terminal domain"/>
    <property type="match status" value="1"/>
</dbReference>
<dbReference type="SMART" id="SM01011">
    <property type="entry name" value="AMP_N"/>
    <property type="match status" value="1"/>
</dbReference>
<proteinExistence type="inferred from homology"/>
<evidence type="ECO:0000313" key="7">
    <source>
        <dbReference type="EMBL" id="CAI8021924.1"/>
    </source>
</evidence>
<feature type="domain" description="Aminopeptidase P N-terminal" evidence="6">
    <location>
        <begin position="1"/>
        <end position="119"/>
    </location>
</feature>
<dbReference type="InterPro" id="IPR007865">
    <property type="entry name" value="Aminopep_P_N"/>
</dbReference>
<dbReference type="GO" id="GO:0005829">
    <property type="term" value="C:cytosol"/>
    <property type="evidence" value="ECO:0007669"/>
    <property type="project" value="TreeGrafter"/>
</dbReference>
<dbReference type="InterPro" id="IPR029149">
    <property type="entry name" value="Creatin/AminoP/Spt16_N"/>
</dbReference>
<dbReference type="Pfam" id="PF05195">
    <property type="entry name" value="AMP_N"/>
    <property type="match status" value="1"/>
</dbReference>
<evidence type="ECO:0000256" key="3">
    <source>
        <dbReference type="ARBA" id="ARBA00022723"/>
    </source>
</evidence>
<evidence type="ECO:0000313" key="8">
    <source>
        <dbReference type="Proteomes" id="UP001174909"/>
    </source>
</evidence>
<sequence>MGCGGVAIFASTPPAIWNHDTEYNYRPDPNFYYLTGFEEPESICVIAPDHPKHQYILFVRPKDKQAEIWNGKRVGVKDARQRYGADKAYPIEKFSEKIGKYLQGAERLYYTLGSNQDVDAEILARFSQSVRSRIRSGKGFDTLVDPSPILSELRLIKNETELQRTRLATEITVAGHVAAMKAVRPGLYEYELEALVESTFRMNGANGIAFPTIVASGGNATTLHYTTNDCRIEDETLVLIDAGAEYGRYSGDVTRTFPANGTFTQAQREIYQIVLEAHYAIIDSIRPGVSINEPHQKSIELLTEGMLSLGLLKGKAKKLIKKEAYRQFYMYRVGHMLGLDVHDVNCVHEPNGDFKTFQPGMVMTIEPGLYVADDTKDVPPAYLGIGVRIEDDILITETGCEVLTDGVPKEIDEVEALVQGAK</sequence>
<evidence type="ECO:0000256" key="5">
    <source>
        <dbReference type="ARBA" id="ARBA00023211"/>
    </source>
</evidence>
<keyword evidence="5" id="KW-0464">Manganese</keyword>
<organism evidence="7 8">
    <name type="scientific">Geodia barretti</name>
    <name type="common">Barrett's horny sponge</name>
    <dbReference type="NCBI Taxonomy" id="519541"/>
    <lineage>
        <taxon>Eukaryota</taxon>
        <taxon>Metazoa</taxon>
        <taxon>Porifera</taxon>
        <taxon>Demospongiae</taxon>
        <taxon>Heteroscleromorpha</taxon>
        <taxon>Tetractinellida</taxon>
        <taxon>Astrophorina</taxon>
        <taxon>Geodiidae</taxon>
        <taxon>Geodia</taxon>
    </lineage>
</organism>
<keyword evidence="8" id="KW-1185">Reference proteome</keyword>
<dbReference type="Proteomes" id="UP001174909">
    <property type="component" value="Unassembled WGS sequence"/>
</dbReference>
<comment type="caution">
    <text evidence="7">The sequence shown here is derived from an EMBL/GenBank/DDBJ whole genome shotgun (WGS) entry which is preliminary data.</text>
</comment>
<dbReference type="PANTHER" id="PTHR43226">
    <property type="entry name" value="XAA-PRO AMINOPEPTIDASE 3"/>
    <property type="match status" value="1"/>
</dbReference>
<keyword evidence="7" id="KW-0645">Protease</keyword>
<evidence type="ECO:0000256" key="4">
    <source>
        <dbReference type="ARBA" id="ARBA00022801"/>
    </source>
</evidence>
<comment type="similarity">
    <text evidence="2">Belongs to the peptidase M24B family.</text>
</comment>